<evidence type="ECO:0000313" key="3">
    <source>
        <dbReference type="Proteomes" id="UP000192578"/>
    </source>
</evidence>
<keyword evidence="1" id="KW-0732">Signal</keyword>
<gene>
    <name evidence="2" type="ORF">BV898_00405</name>
</gene>
<protein>
    <submittedName>
        <fullName evidence="2">Uncharacterized protein</fullName>
    </submittedName>
</protein>
<comment type="caution">
    <text evidence="2">The sequence shown here is derived from an EMBL/GenBank/DDBJ whole genome shotgun (WGS) entry which is preliminary data.</text>
</comment>
<proteinExistence type="predicted"/>
<dbReference type="AlphaFoldDB" id="A0A1W0XDA4"/>
<organism evidence="2 3">
    <name type="scientific">Hypsibius exemplaris</name>
    <name type="common">Freshwater tardigrade</name>
    <dbReference type="NCBI Taxonomy" id="2072580"/>
    <lineage>
        <taxon>Eukaryota</taxon>
        <taxon>Metazoa</taxon>
        <taxon>Ecdysozoa</taxon>
        <taxon>Tardigrada</taxon>
        <taxon>Eutardigrada</taxon>
        <taxon>Parachela</taxon>
        <taxon>Hypsibioidea</taxon>
        <taxon>Hypsibiidae</taxon>
        <taxon>Hypsibius</taxon>
    </lineage>
</organism>
<evidence type="ECO:0000313" key="2">
    <source>
        <dbReference type="EMBL" id="OQV25464.1"/>
    </source>
</evidence>
<name>A0A1W0XDA4_HYPEX</name>
<feature type="chain" id="PRO_5012258239" evidence="1">
    <location>
        <begin position="23"/>
        <end position="114"/>
    </location>
</feature>
<keyword evidence="3" id="KW-1185">Reference proteome</keyword>
<accession>A0A1W0XDA4</accession>
<sequence length="114" mass="12658">MMAAHHWLTFIVATSLALQATAFFAFSPNLDHFPSSVRARIRSSLKNRSEPRVVGTLTDGELADALFLTGDPLGDCPNYASCNRRLDYHVRRLRKLMGSPAMKARVDDVLGLLQ</sequence>
<dbReference type="Proteomes" id="UP000192578">
    <property type="component" value="Unassembled WGS sequence"/>
</dbReference>
<evidence type="ECO:0000256" key="1">
    <source>
        <dbReference type="SAM" id="SignalP"/>
    </source>
</evidence>
<feature type="signal peptide" evidence="1">
    <location>
        <begin position="1"/>
        <end position="22"/>
    </location>
</feature>
<reference evidence="3" key="1">
    <citation type="submission" date="2017-01" db="EMBL/GenBank/DDBJ databases">
        <title>Comparative genomics of anhydrobiosis in the tardigrade Hypsibius dujardini.</title>
        <authorList>
            <person name="Yoshida Y."/>
            <person name="Koutsovoulos G."/>
            <person name="Laetsch D."/>
            <person name="Stevens L."/>
            <person name="Kumar S."/>
            <person name="Horikawa D."/>
            <person name="Ishino K."/>
            <person name="Komine S."/>
            <person name="Tomita M."/>
            <person name="Blaxter M."/>
            <person name="Arakawa K."/>
        </authorList>
    </citation>
    <scope>NUCLEOTIDE SEQUENCE [LARGE SCALE GENOMIC DNA]</scope>
    <source>
        <strain evidence="3">Z151</strain>
    </source>
</reference>
<dbReference type="EMBL" id="MTYJ01000002">
    <property type="protein sequence ID" value="OQV25464.1"/>
    <property type="molecule type" value="Genomic_DNA"/>
</dbReference>